<proteinExistence type="predicted"/>
<dbReference type="EMBL" id="AP017378">
    <property type="protein sequence ID" value="BBD07770.1"/>
    <property type="molecule type" value="Genomic_DNA"/>
</dbReference>
<evidence type="ECO:0000313" key="2">
    <source>
        <dbReference type="Proteomes" id="UP000269883"/>
    </source>
</evidence>
<dbReference type="OrthoDB" id="5459555at2"/>
<dbReference type="KEGG" id="dfl:DFE_1044"/>
<protein>
    <submittedName>
        <fullName evidence="1">Uncharacterized protein</fullName>
    </submittedName>
</protein>
<reference evidence="1 2" key="1">
    <citation type="journal article" date="2018" name="Sci. Adv.">
        <title>Multi-heme cytochromes provide a pathway for survival in energy-limited environments.</title>
        <authorList>
            <person name="Deng X."/>
            <person name="Dohmae N."/>
            <person name="Nealson K.H."/>
            <person name="Hashimoto K."/>
            <person name="Okamoto A."/>
        </authorList>
    </citation>
    <scope>NUCLEOTIDE SEQUENCE [LARGE SCALE GENOMIC DNA]</scope>
    <source>
        <strain evidence="1 2">IS5</strain>
    </source>
</reference>
<organism evidence="1 2">
    <name type="scientific">Desulfovibrio ferrophilus</name>
    <dbReference type="NCBI Taxonomy" id="241368"/>
    <lineage>
        <taxon>Bacteria</taxon>
        <taxon>Pseudomonadati</taxon>
        <taxon>Thermodesulfobacteriota</taxon>
        <taxon>Desulfovibrionia</taxon>
        <taxon>Desulfovibrionales</taxon>
        <taxon>Desulfovibrionaceae</taxon>
        <taxon>Desulfovibrio</taxon>
    </lineage>
</organism>
<accession>A0A2Z6AX25</accession>
<name>A0A2Z6AX25_9BACT</name>
<dbReference type="RefSeq" id="WP_126377308.1">
    <property type="nucleotide sequence ID" value="NZ_AP017378.1"/>
</dbReference>
<sequence>MSEYKQSDIPCKICHGEFLKFDDGKTVRFESNGEAKDVFFGDEWTATVQLFPANEYEFESSGKKVKLTALFEDGLQIEYA</sequence>
<dbReference type="AlphaFoldDB" id="A0A2Z6AX25"/>
<dbReference type="Proteomes" id="UP000269883">
    <property type="component" value="Chromosome"/>
</dbReference>
<gene>
    <name evidence="1" type="ORF">DFE_1044</name>
</gene>
<evidence type="ECO:0000313" key="1">
    <source>
        <dbReference type="EMBL" id="BBD07770.1"/>
    </source>
</evidence>
<keyword evidence="2" id="KW-1185">Reference proteome</keyword>